<reference evidence="1" key="1">
    <citation type="journal article" date="2019" name="PLoS Negl. Trop. Dis.">
        <title>Revisiting the worldwide diversity of Leptospira species in the environment.</title>
        <authorList>
            <person name="Vincent A.T."/>
            <person name="Schiettekatte O."/>
            <person name="Bourhy P."/>
            <person name="Veyrier F.J."/>
            <person name="Picardeau M."/>
        </authorList>
    </citation>
    <scope>NUCLEOTIDE SEQUENCE [LARGE SCALE GENOMIC DNA]</scope>
    <source>
        <strain evidence="1">201702476</strain>
    </source>
</reference>
<evidence type="ECO:0000313" key="1">
    <source>
        <dbReference type="EMBL" id="TGL59729.1"/>
    </source>
</evidence>
<dbReference type="RefSeq" id="WP_135623418.1">
    <property type="nucleotide sequence ID" value="NZ_RQGD01000023.1"/>
</dbReference>
<name>A0A4R9K1Y1_9LEPT</name>
<proteinExistence type="predicted"/>
<gene>
    <name evidence="1" type="ORF">EHQ58_08265</name>
</gene>
<dbReference type="EMBL" id="RQGD01000023">
    <property type="protein sequence ID" value="TGL59729.1"/>
    <property type="molecule type" value="Genomic_DNA"/>
</dbReference>
<dbReference type="OrthoDB" id="338790at2"/>
<dbReference type="Proteomes" id="UP000297693">
    <property type="component" value="Unassembled WGS sequence"/>
</dbReference>
<sequence length="230" mass="26507">MRLSIVFLLLTMHCTTVGFHEDSIRETMDFGQMREIKVCTLSENGIEAEEIESLFSAWNEELKLYSLRAIYVDQGKMERPGFTGFDILSFLYTVPLTKECDRILYLKGRQWKDLLYEFFTLGIFAGIGIKLEMQGAVETHTNTRGYIKAKYISTLQLLFTSPKSTLVHEGYHLLGCGHQLFMQACYEDIQKLKSISAQPDVEAGFFPSRTTTDNRFLRRVDVNGVFYKKD</sequence>
<accession>A0A4R9K1Y1</accession>
<keyword evidence="2" id="KW-1185">Reference proteome</keyword>
<organism evidence="1 2">
    <name type="scientific">Leptospira ognonensis</name>
    <dbReference type="NCBI Taxonomy" id="2484945"/>
    <lineage>
        <taxon>Bacteria</taxon>
        <taxon>Pseudomonadati</taxon>
        <taxon>Spirochaetota</taxon>
        <taxon>Spirochaetia</taxon>
        <taxon>Leptospirales</taxon>
        <taxon>Leptospiraceae</taxon>
        <taxon>Leptospira</taxon>
    </lineage>
</organism>
<dbReference type="AlphaFoldDB" id="A0A4R9K1Y1"/>
<evidence type="ECO:0000313" key="2">
    <source>
        <dbReference type="Proteomes" id="UP000297693"/>
    </source>
</evidence>
<comment type="caution">
    <text evidence="1">The sequence shown here is derived from an EMBL/GenBank/DDBJ whole genome shotgun (WGS) entry which is preliminary data.</text>
</comment>
<protein>
    <submittedName>
        <fullName evidence="1">Uncharacterized protein</fullName>
    </submittedName>
</protein>